<dbReference type="EMBL" id="JAPMIV010000028">
    <property type="protein sequence ID" value="MDV6375499.1"/>
    <property type="molecule type" value="Genomic_DNA"/>
</dbReference>
<proteinExistence type="predicted"/>
<dbReference type="RefSeq" id="WP_317640842.1">
    <property type="nucleotide sequence ID" value="NZ_JAPMIV010000028.1"/>
</dbReference>
<evidence type="ECO:0000256" key="1">
    <source>
        <dbReference type="SAM" id="SignalP"/>
    </source>
</evidence>
<comment type="caution">
    <text evidence="2">The sequence shown here is derived from an EMBL/GenBank/DDBJ whole genome shotgun (WGS) entry which is preliminary data.</text>
</comment>
<feature type="chain" id="PRO_5046746917" evidence="1">
    <location>
        <begin position="17"/>
        <end position="173"/>
    </location>
</feature>
<organism evidence="2 3">
    <name type="scientific">Deinococcus arenicola</name>
    <dbReference type="NCBI Taxonomy" id="2994950"/>
    <lineage>
        <taxon>Bacteria</taxon>
        <taxon>Thermotogati</taxon>
        <taxon>Deinococcota</taxon>
        <taxon>Deinococci</taxon>
        <taxon>Deinococcales</taxon>
        <taxon>Deinococcaceae</taxon>
        <taxon>Deinococcus</taxon>
    </lineage>
</organism>
<sequence length="173" mass="19005">MKHLVLLTLLTCAACAQTGSGGDSIPFGMGAQTCAPGHVQPNFARLESELKAARTRWKAARIQNYGYDFARIAAPVRYPNVRVKVVRGRITDIAPQNPLENIDTDRLHIGPVEALFSEIARAITYQRNQPCADLRVTYNAADGHPTTFYSGSRFSPQADGSAEWRVTNFSARP</sequence>
<evidence type="ECO:0000313" key="2">
    <source>
        <dbReference type="EMBL" id="MDV6375499.1"/>
    </source>
</evidence>
<dbReference type="Proteomes" id="UP001276150">
    <property type="component" value="Unassembled WGS sequence"/>
</dbReference>
<evidence type="ECO:0000313" key="3">
    <source>
        <dbReference type="Proteomes" id="UP001276150"/>
    </source>
</evidence>
<keyword evidence="3" id="KW-1185">Reference proteome</keyword>
<gene>
    <name evidence="2" type="ORF">ORD21_12940</name>
</gene>
<accession>A0ABU4DUY5</accession>
<keyword evidence="1" id="KW-0732">Signal</keyword>
<feature type="signal peptide" evidence="1">
    <location>
        <begin position="1"/>
        <end position="16"/>
    </location>
</feature>
<name>A0ABU4DUY5_9DEIO</name>
<dbReference type="InterPro" id="IPR046172">
    <property type="entry name" value="DUF6174"/>
</dbReference>
<dbReference type="Pfam" id="PF19671">
    <property type="entry name" value="DUF6174"/>
    <property type="match status" value="1"/>
</dbReference>
<protein>
    <submittedName>
        <fullName evidence="2">DUF6174 domain-containing protein</fullName>
    </submittedName>
</protein>
<reference evidence="2 3" key="1">
    <citation type="submission" date="2022-11" db="EMBL/GenBank/DDBJ databases">
        <title>Deinococcus ZS9-10, Low Temperature and Draught-tolerating, UV-resistant Bacteria from Continental Antarctica.</title>
        <authorList>
            <person name="Cheng L."/>
        </authorList>
    </citation>
    <scope>NUCLEOTIDE SEQUENCE [LARGE SCALE GENOMIC DNA]</scope>
    <source>
        <strain evidence="2 3">ZS9-10</strain>
    </source>
</reference>